<evidence type="ECO:0000313" key="4">
    <source>
        <dbReference type="Proteomes" id="UP001218579"/>
    </source>
</evidence>
<sequence length="259" mass="27228">MIRKLFIVAGAGFVLSVACLSGAAALASKDMAAGGWNWSLVEHGDNIRFLKRTTAEAEPSVTRTLEWGGSKALSIDIPAEVIYSQSPTVSVSVTGPKSLTDRVRIDGDRLYLMDGADAQNVVNFKWGHDGFNVQTSDDDLKIVISAPEVERFTVSGISDLDIKAYDRPSLELTVSGTGDVDAVGRTQALKLDMSGTGNADLEGLRTQDADVTLSGTTSARIAPTGKAMVTASGMSSVDVKTLPKSLTSNISGTATVNQE</sequence>
<proteinExistence type="predicted"/>
<dbReference type="RefSeq" id="WP_272742913.1">
    <property type="nucleotide sequence ID" value="NZ_JAQQKV010000001.1"/>
</dbReference>
<reference evidence="3 4" key="1">
    <citation type="submission" date="2023-01" db="EMBL/GenBank/DDBJ databases">
        <title>Novel species of the genus Asticcacaulis isolated from rivers.</title>
        <authorList>
            <person name="Lu H."/>
        </authorList>
    </citation>
    <scope>NUCLEOTIDE SEQUENCE [LARGE SCALE GENOMIC DNA]</scope>
    <source>
        <strain evidence="3 4">LKC15W</strain>
    </source>
</reference>
<evidence type="ECO:0000313" key="3">
    <source>
        <dbReference type="EMBL" id="MDC7674585.1"/>
    </source>
</evidence>
<comment type="caution">
    <text evidence="3">The sequence shown here is derived from an EMBL/GenBank/DDBJ whole genome shotgun (WGS) entry which is preliminary data.</text>
</comment>
<organism evidence="3 4">
    <name type="scientific">Asticcacaulis machinosus</name>
    <dbReference type="NCBI Taxonomy" id="2984211"/>
    <lineage>
        <taxon>Bacteria</taxon>
        <taxon>Pseudomonadati</taxon>
        <taxon>Pseudomonadota</taxon>
        <taxon>Alphaproteobacteria</taxon>
        <taxon>Caulobacterales</taxon>
        <taxon>Caulobacteraceae</taxon>
        <taxon>Asticcacaulis</taxon>
    </lineage>
</organism>
<dbReference type="Proteomes" id="UP001218579">
    <property type="component" value="Unassembled WGS sequence"/>
</dbReference>
<feature type="signal peptide" evidence="1">
    <location>
        <begin position="1"/>
        <end position="23"/>
    </location>
</feature>
<evidence type="ECO:0000259" key="2">
    <source>
        <dbReference type="Pfam" id="PF10988"/>
    </source>
</evidence>
<evidence type="ECO:0000256" key="1">
    <source>
        <dbReference type="SAM" id="SignalP"/>
    </source>
</evidence>
<protein>
    <submittedName>
        <fullName evidence="3">DUF2807 domain-containing protein</fullName>
    </submittedName>
</protein>
<dbReference type="EMBL" id="JAQQKV010000001">
    <property type="protein sequence ID" value="MDC7674585.1"/>
    <property type="molecule type" value="Genomic_DNA"/>
</dbReference>
<dbReference type="InterPro" id="IPR021255">
    <property type="entry name" value="DUF2807"/>
</dbReference>
<gene>
    <name evidence="3" type="ORF">PQU98_00420</name>
</gene>
<keyword evidence="1" id="KW-0732">Signal</keyword>
<feature type="chain" id="PRO_5045604108" evidence="1">
    <location>
        <begin position="24"/>
        <end position="259"/>
    </location>
</feature>
<dbReference type="Gene3D" id="2.160.20.120">
    <property type="match status" value="1"/>
</dbReference>
<dbReference type="PROSITE" id="PS51257">
    <property type="entry name" value="PROKAR_LIPOPROTEIN"/>
    <property type="match status" value="1"/>
</dbReference>
<feature type="domain" description="Putative auto-transporter adhesin head GIN" evidence="2">
    <location>
        <begin position="75"/>
        <end position="256"/>
    </location>
</feature>
<keyword evidence="4" id="KW-1185">Reference proteome</keyword>
<dbReference type="Pfam" id="PF10988">
    <property type="entry name" value="DUF2807"/>
    <property type="match status" value="1"/>
</dbReference>
<accession>A0ABT5HE95</accession>
<name>A0ABT5HE95_9CAUL</name>